<proteinExistence type="predicted"/>
<dbReference type="AlphaFoldDB" id="A0AAW4HC79"/>
<sequence>MADLVPESEQQYGSILTVLGESAEQNGKMLKKPVVFTHIAFGDANDTYVQPDRKAQSLVNELYRIPVNSVDVLQATPDSVPILTVEALLPDDIHDVVIREFAAVATFNGQEYFHAIGNCARIYVPSPINNGQLNNPVSLEMTFVITSAEPIVEMNPNVITASRDWVVKNTQYLVPSFTQAKNLNIPSSAKSLKTLGYDQEGDGVSFEYFLAGTGSPGDTDNGGYFVDQSGRKWVLQFDDVIHIKAWGVNSARTADDNAARIRAALDFGGNGKHYDFGDKDYAFSEVKLDKTKATLRGSGTYDGELLIRHSAYLVTHDFDMDFDIHLSMKTTDNTKSAVKYHYCSKGKCVIDGDGYNIIHHGIHHSAELGPDWGQPVRRLKFGGAYRNVNYFIKGENSEDNNISFTMADITLLPSTEGTALISHVDIDTIDGFTCHSQVQFFPGFQTNNQTKKHNIILRKYTWANIADNKFFESGEEALLLIDGTRLILHDNQYAWPGQRKPCYAVVIDGLPIAGDYFSQSIIHDENVIRPSLGGVIIKAGSGRIKLHDVEAHYPGRNERYYGTTPIPDGDKYGIEVEDGTIDVKTHDNYVRRGKFLLSGGIGQSNTHLKNIEDINGDGSGVVSETVPRVLTLDYATNQVDVRRFSMVNMKQPTPTIIDDLENTDSESKLVIFRAYNGNTTFKHSSLLVLKGSKDVNVPDRGVITFLCMSDGSAVEQSRSFDV</sequence>
<dbReference type="EMBL" id="JAFKOQ010000010">
    <property type="protein sequence ID" value="MBN8123163.1"/>
    <property type="molecule type" value="Genomic_DNA"/>
</dbReference>
<evidence type="ECO:0000259" key="1">
    <source>
        <dbReference type="Pfam" id="PF12571"/>
    </source>
</evidence>
<dbReference type="InterPro" id="IPR022225">
    <property type="entry name" value="Phage_tail_fibre_N"/>
</dbReference>
<dbReference type="Proteomes" id="UP000664056">
    <property type="component" value="Unassembled WGS sequence"/>
</dbReference>
<evidence type="ECO:0000313" key="2">
    <source>
        <dbReference type="EMBL" id="MBN8123163.1"/>
    </source>
</evidence>
<dbReference type="RefSeq" id="WP_206622893.1">
    <property type="nucleotide sequence ID" value="NZ_JAFKOQ010000010.1"/>
</dbReference>
<accession>A0AAW4HC79</accession>
<evidence type="ECO:0000313" key="3">
    <source>
        <dbReference type="Proteomes" id="UP000664056"/>
    </source>
</evidence>
<protein>
    <submittedName>
        <fullName evidence="2">Phage tail protein</fullName>
    </submittedName>
</protein>
<gene>
    <name evidence="2" type="ORF">J0J18_15565</name>
</gene>
<dbReference type="Pfam" id="PF12571">
    <property type="entry name" value="Phage_tail_fib"/>
    <property type="match status" value="1"/>
</dbReference>
<reference evidence="2" key="1">
    <citation type="submission" date="2021-03" db="EMBL/GenBank/DDBJ databases">
        <title>Study of the foodborne Vibrio vulnificus isolates from China.</title>
        <authorList>
            <person name="Zheng Z."/>
            <person name="Ye L."/>
        </authorList>
    </citation>
    <scope>NUCLEOTIDE SEQUENCE</scope>
    <source>
        <strain evidence="2">Vv1582</strain>
    </source>
</reference>
<comment type="caution">
    <text evidence="2">The sequence shown here is derived from an EMBL/GenBank/DDBJ whole genome shotgun (WGS) entry which is preliminary data.</text>
</comment>
<name>A0AAW4HC79_VIBVL</name>
<feature type="domain" description="Phage tail fibre protein N-terminal" evidence="1">
    <location>
        <begin position="10"/>
        <end position="161"/>
    </location>
</feature>
<organism evidence="2 3">
    <name type="scientific">Vibrio vulnificus</name>
    <dbReference type="NCBI Taxonomy" id="672"/>
    <lineage>
        <taxon>Bacteria</taxon>
        <taxon>Pseudomonadati</taxon>
        <taxon>Pseudomonadota</taxon>
        <taxon>Gammaproteobacteria</taxon>
        <taxon>Vibrionales</taxon>
        <taxon>Vibrionaceae</taxon>
        <taxon>Vibrio</taxon>
    </lineage>
</organism>